<evidence type="ECO:0000313" key="3">
    <source>
        <dbReference type="Proteomes" id="UP000188543"/>
    </source>
</evidence>
<reference evidence="2 3" key="1">
    <citation type="submission" date="2016-08" db="EMBL/GenBank/DDBJ databases">
        <authorList>
            <person name="Seilhamer J.J."/>
        </authorList>
    </citation>
    <scope>NUCLEOTIDE SEQUENCE [LARGE SCALE GENOMIC DNA]</scope>
    <source>
        <strain evidence="2 3">VC14762</strain>
    </source>
</reference>
<name>A0A1V2VVK1_9BURK</name>
<accession>A0A1V2VVK1</accession>
<keyword evidence="1" id="KW-0472">Membrane</keyword>
<dbReference type="EMBL" id="MUTJ01000092">
    <property type="protein sequence ID" value="ONU77765.1"/>
    <property type="molecule type" value="Genomic_DNA"/>
</dbReference>
<keyword evidence="1" id="KW-0812">Transmembrane</keyword>
<comment type="caution">
    <text evidence="2">The sequence shown here is derived from an EMBL/GenBank/DDBJ whole genome shotgun (WGS) entry which is preliminary data.</text>
</comment>
<protein>
    <submittedName>
        <fullName evidence="2">Uncharacterized protein</fullName>
    </submittedName>
</protein>
<feature type="transmembrane region" description="Helical" evidence="1">
    <location>
        <begin position="70"/>
        <end position="88"/>
    </location>
</feature>
<dbReference type="Proteomes" id="UP000188543">
    <property type="component" value="Unassembled WGS sequence"/>
</dbReference>
<proteinExistence type="predicted"/>
<sequence>MGGALMGSFDVGEFMRQYLSVFGDIAEVAMQVFHGLFGYLQNVAGNGPMVTGIIIGFVLAFFFRGIIMKLLIVGFLVVVAFWLFGNGGA</sequence>
<organism evidence="2 3">
    <name type="scientific">Burkholderia cenocepacia</name>
    <dbReference type="NCBI Taxonomy" id="95486"/>
    <lineage>
        <taxon>Bacteria</taxon>
        <taxon>Pseudomonadati</taxon>
        <taxon>Pseudomonadota</taxon>
        <taxon>Betaproteobacteria</taxon>
        <taxon>Burkholderiales</taxon>
        <taxon>Burkholderiaceae</taxon>
        <taxon>Burkholderia</taxon>
        <taxon>Burkholderia cepacia complex</taxon>
    </lineage>
</organism>
<evidence type="ECO:0000313" key="2">
    <source>
        <dbReference type="EMBL" id="ONU77765.1"/>
    </source>
</evidence>
<keyword evidence="1" id="KW-1133">Transmembrane helix</keyword>
<gene>
    <name evidence="2" type="ORF">A8E72_30745</name>
</gene>
<evidence type="ECO:0000256" key="1">
    <source>
        <dbReference type="SAM" id="Phobius"/>
    </source>
</evidence>
<dbReference type="AlphaFoldDB" id="A0A1V2VVK1"/>
<feature type="transmembrane region" description="Helical" evidence="1">
    <location>
        <begin position="43"/>
        <end position="63"/>
    </location>
</feature>